<evidence type="ECO:0000256" key="5">
    <source>
        <dbReference type="ARBA" id="ARBA00022692"/>
    </source>
</evidence>
<dbReference type="FunFam" id="1.10.287.70:FF:000018">
    <property type="entry name" value="Voltage-dependent T-type calcium channel subunit alpha"/>
    <property type="match status" value="1"/>
</dbReference>
<feature type="transmembrane region" description="Helical" evidence="18">
    <location>
        <begin position="414"/>
        <end position="436"/>
    </location>
</feature>
<gene>
    <name evidence="21 22" type="primary">LOC118429535</name>
</gene>
<feature type="binding site" evidence="15">
    <location>
        <position position="1019"/>
    </location>
    <ligand>
        <name>Ca(2+)</name>
        <dbReference type="ChEBI" id="CHEBI:29108"/>
    </ligand>
</feature>
<dbReference type="Pfam" id="PF00520">
    <property type="entry name" value="Ion_trans"/>
    <property type="match status" value="4"/>
</dbReference>
<evidence type="ECO:0000256" key="8">
    <source>
        <dbReference type="ARBA" id="ARBA00022882"/>
    </source>
</evidence>
<keyword evidence="3 16" id="KW-0109">Calcium transport</keyword>
<dbReference type="FunFam" id="1.20.120.350:FF:000008">
    <property type="entry name" value="Voltage-dependent T-type calcium channel subunit alpha"/>
    <property type="match status" value="1"/>
</dbReference>
<feature type="transmembrane region" description="Helical" evidence="18">
    <location>
        <begin position="1826"/>
        <end position="1849"/>
    </location>
</feature>
<feature type="compositionally biased region" description="Polar residues" evidence="17">
    <location>
        <begin position="2196"/>
        <end position="2206"/>
    </location>
</feature>
<dbReference type="PANTHER" id="PTHR45628">
    <property type="entry name" value="VOLTAGE-DEPENDENT CALCIUM CHANNEL TYPE A SUBUNIT ALPHA-1"/>
    <property type="match status" value="1"/>
</dbReference>
<dbReference type="InterPro" id="IPR027359">
    <property type="entry name" value="Volt_channel_dom_sf"/>
</dbReference>
<dbReference type="GO" id="GO:0046872">
    <property type="term" value="F:metal ion binding"/>
    <property type="evidence" value="ECO:0007669"/>
    <property type="project" value="UniProtKB-KW"/>
</dbReference>
<keyword evidence="4 16" id="KW-0107">Calcium channel</keyword>
<keyword evidence="10" id="KW-0406">Ion transport</keyword>
<evidence type="ECO:0000256" key="18">
    <source>
        <dbReference type="SAM" id="Phobius"/>
    </source>
</evidence>
<keyword evidence="2" id="KW-0813">Transport</keyword>
<feature type="transmembrane region" description="Helical" evidence="18">
    <location>
        <begin position="1001"/>
        <end position="1017"/>
    </location>
</feature>
<feature type="compositionally biased region" description="Low complexity" evidence="17">
    <location>
        <begin position="1309"/>
        <end position="1330"/>
    </location>
</feature>
<dbReference type="PRINTS" id="PR01629">
    <property type="entry name" value="TVDCCALPHA1"/>
</dbReference>
<feature type="region of interest" description="Disordered" evidence="17">
    <location>
        <begin position="1096"/>
        <end position="1237"/>
    </location>
</feature>
<feature type="region of interest" description="Disordered" evidence="17">
    <location>
        <begin position="2174"/>
        <end position="2213"/>
    </location>
</feature>
<feature type="transmembrane region" description="Helical" evidence="18">
    <location>
        <begin position="1037"/>
        <end position="1060"/>
    </location>
</feature>
<feature type="transmembrane region" description="Helical" evidence="18">
    <location>
        <begin position="145"/>
        <end position="164"/>
    </location>
</feature>
<feature type="compositionally biased region" description="Basic residues" evidence="17">
    <location>
        <begin position="548"/>
        <end position="572"/>
    </location>
</feature>
<evidence type="ECO:0000256" key="1">
    <source>
        <dbReference type="ARBA" id="ARBA00004141"/>
    </source>
</evidence>
<organism evidence="20 21">
    <name type="scientific">Branchiostoma floridae</name>
    <name type="common">Florida lancelet</name>
    <name type="synonym">Amphioxus</name>
    <dbReference type="NCBI Taxonomy" id="7739"/>
    <lineage>
        <taxon>Eukaryota</taxon>
        <taxon>Metazoa</taxon>
        <taxon>Chordata</taxon>
        <taxon>Cephalochordata</taxon>
        <taxon>Leptocardii</taxon>
        <taxon>Amphioxiformes</taxon>
        <taxon>Branchiostomatidae</taxon>
        <taxon>Branchiostoma</taxon>
    </lineage>
</organism>
<feature type="transmembrane region" description="Helical" evidence="18">
    <location>
        <begin position="1923"/>
        <end position="1946"/>
    </location>
</feature>
<proteinExistence type="inferred from homology"/>
<feature type="binding site" evidence="15">
    <location>
        <position position="1633"/>
    </location>
    <ligand>
        <name>Ca(2+)</name>
        <dbReference type="ChEBI" id="CHEBI:29108"/>
    </ligand>
</feature>
<dbReference type="Gene3D" id="1.20.120.350">
    <property type="entry name" value="Voltage-gated potassium channels. Chain C"/>
    <property type="match status" value="4"/>
</dbReference>
<feature type="transmembrane region" description="Helical" evidence="18">
    <location>
        <begin position="1659"/>
        <end position="1684"/>
    </location>
</feature>
<feature type="compositionally biased region" description="Low complexity" evidence="17">
    <location>
        <begin position="1220"/>
        <end position="1229"/>
    </location>
</feature>
<dbReference type="GO" id="GO:0098703">
    <property type="term" value="P:calcium ion import across plasma membrane"/>
    <property type="evidence" value="ECO:0000318"/>
    <property type="project" value="GO_Central"/>
</dbReference>
<feature type="domain" description="Ion transport" evidence="19">
    <location>
        <begin position="1422"/>
        <end position="1694"/>
    </location>
</feature>
<feature type="compositionally biased region" description="Polar residues" evidence="17">
    <location>
        <begin position="2434"/>
        <end position="2450"/>
    </location>
</feature>
<feature type="transmembrane region" description="Helical" evidence="18">
    <location>
        <begin position="280"/>
        <end position="300"/>
    </location>
</feature>
<keyword evidence="12" id="KW-0325">Glycoprotein</keyword>
<feature type="compositionally biased region" description="Polar residues" evidence="17">
    <location>
        <begin position="1145"/>
        <end position="1154"/>
    </location>
</feature>
<dbReference type="InterPro" id="IPR002077">
    <property type="entry name" value="VDCCAlpha1"/>
</dbReference>
<feature type="region of interest" description="Disordered" evidence="17">
    <location>
        <begin position="2432"/>
        <end position="2497"/>
    </location>
</feature>
<evidence type="ECO:0000256" key="2">
    <source>
        <dbReference type="ARBA" id="ARBA00022448"/>
    </source>
</evidence>
<evidence type="ECO:0000256" key="14">
    <source>
        <dbReference type="ARBA" id="ARBA00036634"/>
    </source>
</evidence>
<evidence type="ECO:0000256" key="17">
    <source>
        <dbReference type="SAM" id="MobiDB-lite"/>
    </source>
</evidence>
<evidence type="ECO:0000256" key="16">
    <source>
        <dbReference type="RuleBase" id="RU003808"/>
    </source>
</evidence>
<dbReference type="PRINTS" id="PR00167">
    <property type="entry name" value="CACHANNEL"/>
</dbReference>
<evidence type="ECO:0000313" key="21">
    <source>
        <dbReference type="RefSeq" id="XP_035695928.1"/>
    </source>
</evidence>
<reference evidence="21 22" key="2">
    <citation type="submission" date="2025-04" db="UniProtKB">
        <authorList>
            <consortium name="RefSeq"/>
        </authorList>
    </citation>
    <scope>IDENTIFICATION</scope>
    <source>
        <strain evidence="21 22">S238N-H82</strain>
        <tissue evidence="21 22">Testes</tissue>
    </source>
</reference>
<evidence type="ECO:0000256" key="4">
    <source>
        <dbReference type="ARBA" id="ARBA00022673"/>
    </source>
</evidence>
<dbReference type="InterPro" id="IPR050599">
    <property type="entry name" value="VDCC_alpha-1_subunit"/>
</dbReference>
<feature type="compositionally biased region" description="Polar residues" evidence="17">
    <location>
        <begin position="1169"/>
        <end position="1208"/>
    </location>
</feature>
<feature type="domain" description="Ion transport" evidence="19">
    <location>
        <begin position="143"/>
        <end position="478"/>
    </location>
</feature>
<evidence type="ECO:0000256" key="13">
    <source>
        <dbReference type="ARBA" id="ARBA00023303"/>
    </source>
</evidence>
<evidence type="ECO:0000313" key="20">
    <source>
        <dbReference type="Proteomes" id="UP000001554"/>
    </source>
</evidence>
<evidence type="ECO:0000256" key="7">
    <source>
        <dbReference type="ARBA" id="ARBA00022837"/>
    </source>
</evidence>
<evidence type="ECO:0000256" key="9">
    <source>
        <dbReference type="ARBA" id="ARBA00022989"/>
    </source>
</evidence>
<feature type="compositionally biased region" description="Polar residues" evidence="17">
    <location>
        <begin position="615"/>
        <end position="649"/>
    </location>
</feature>
<comment type="subcellular location">
    <subcellularLocation>
        <location evidence="1 16">Membrane</location>
        <topology evidence="1 16">Multi-pass membrane protein</topology>
    </subcellularLocation>
</comment>
<dbReference type="FunFam" id="1.20.120.350:FF:000007">
    <property type="entry name" value="Voltage-dependent T-type calcium channel subunit alpha"/>
    <property type="match status" value="1"/>
</dbReference>
<feature type="transmembrane region" description="Helical" evidence="18">
    <location>
        <begin position="1461"/>
        <end position="1482"/>
    </location>
</feature>
<feature type="transmembrane region" description="Helical" evidence="18">
    <location>
        <begin position="184"/>
        <end position="205"/>
    </location>
</feature>
<evidence type="ECO:0000256" key="12">
    <source>
        <dbReference type="ARBA" id="ARBA00023180"/>
    </source>
</evidence>
<keyword evidence="7 15" id="KW-0106">Calcium</keyword>
<dbReference type="Proteomes" id="UP000001554">
    <property type="component" value="Chromosome 13"/>
</dbReference>
<feature type="compositionally biased region" description="Basic and acidic residues" evidence="17">
    <location>
        <begin position="1106"/>
        <end position="1115"/>
    </location>
</feature>
<feature type="region of interest" description="Disordered" evidence="17">
    <location>
        <begin position="721"/>
        <end position="741"/>
    </location>
</feature>
<feature type="region of interest" description="Disordered" evidence="17">
    <location>
        <begin position="1711"/>
        <end position="1738"/>
    </location>
</feature>
<feature type="transmembrane region" description="Helical" evidence="18">
    <location>
        <begin position="2019"/>
        <end position="2041"/>
    </location>
</feature>
<protein>
    <recommendedName>
        <fullName evidence="16">Voltage-dependent T-type calcium channel subunit alpha</fullName>
    </recommendedName>
</protein>
<evidence type="ECO:0000256" key="11">
    <source>
        <dbReference type="ARBA" id="ARBA00023136"/>
    </source>
</evidence>
<sequence length="2497" mass="280255">MSEPAEPTPAPGGCDDTGSPESSTDDPLKSPAPAPQPTDGQADSSSESDDNKSTSSCEPERESSEEISAAMSEEGKPEASPPPRSPRPCNDEIVPDPPTSGDESEERSEAQDVQPYPELAPTAFCFLKQTHKPRLWCIKLISWPWFERLSMMVILLNCVTLGMYQPRNDKTCPQRCMVLQGFDHFIFAFFAAEMALKMIAMGIFGKKCYLGDTWNRLDAFIVLAGVAEYVMKIMVEYSLELESVTLSAIRTVRVLRPLRAINRVPSMRILVMLLLDTLPMLGNVLLLCFFVFFIFGILGVQLWAGELRNRCYLDSNITNLTLPEPLEKYIMGNPYYRPSEEEDFICSKSNGLLHCYDIPPLKDGDAVCNGTIEGYLNTTMNLTTNCINWNQYYTECKEGLHNPFKDAISFDNILYAWVAIFQVISLEGWVDIMYYIQDCHSVWNWVYFVILIVIGSFFMINLCLVVIATQFSETKQRESRLMEEQRRKYLSTSTLSSQPNPDHPRGCYEEVFKLCVHMCKRLRRRVLRLYHRFQGRHQRKVDPALTLQRKRRRRKKSVCVHHHHHHHHHHYHFGGATNPLPPIQSSPPKYQVTLSQSPCPSPLAPIATPEPSDVESLQSPSKSNLLRVPSTNGVHRSRESLQSSHSDAATNGEPDTTLRKSSLLPPLKDVNVPSPKHLSVPLPAIATPGVKVLPPLKSRPPVEELQTLAVASTKNIARAVTQSCHSSPGPSTKPVTSDPNIFQEDNDQSLQVQRLSVPSVIPSSLQVPAVVSKDHVECTCTHTQLDWGSNSESEVSVSDEELDSKKYRDESVDLPPRPPGCWERFTKFMRTIVDSKYFNRGIMVAILVNTLSMGIEFHNQPEELTNALEISNLVFTSLFALEMLLKLLAYGPLEYIRNGFNVFDGIIVIVSIVEIAEDGEGGLSVLRTFRLMRILKLIRFLPALRRQLLVMIKTMDNVATFFALLILFIFIFSILGMHLFGNKFCEPDPVHNKKVTCDRKNFDTLLWALVTVFQILTQEDWNLVLYNGMKNTSPWAALYFIALMTFGNYVLFNLLVAILVEGFSAEQRKIEKVQRARKAIQTLAFWKRPSLMSKKTPSTTKLLTLPEKEERKSEMDDSNSQLAGPSNYKMVLVGAARKDGDGDDTSPNVLNNERTLVVAGPEPPIITRTEATPQGSPNTDGPSNGKSVSYPASVSSQEDDSSPGNPSALTVPEQDSPGLSRSGSRSSHFSWRRSKGGERESILFADDEDNLNDEVFTNTTHTYEEDGTIRSSFNPQEAAWQSGSLRSRNVAGRTRESTTSQGSDCSHLSVNSKPGNNGNNGNSPRVSVSSECNGGPRLSVIDKPVLTVEVDKEKDTEVNGPPDVVVLKDPTDKKVVCPEKSIYWKCCPAPKGCFKTRAYYSLFLFSPENRLRLFCQYLVNKKWFDYVILIFIFMNCITLAMERPKIDPDSGERMFLTIANYVFTVIFTLEMSVKVLALGFVFGEGAYLKSGWNVIDGFLVAISLADTVIMLSSNSSPKIFGILRVFRLLRTLRPLRVISRAPGLKLVVQTLLSSLKPIGNIVLICCTFFVIFGILGVQLFKGKFFHCEGPDLYGVKNKTDCLKDTKRKWVNQKYNFDNLGQALMALFVLASKDGWVDIMYNGLDAVDIDVQPIENYNEWMIIFFISFLLLVGFFVLNMFVGVVVENFHKCREDAEREERLAQEERRRKKMERRLRREAGLPPVPEETEGTKLPKQAGKKEKPWKASYYDLRGECLSRTREIVMLLACHSDDELFYMRYSKPRRLVYDLITNKYFDLCIAAIIGVNVISMAIEHHDMKEELFRVLQYINYVFTAIFILEAALKITGLGFVRYIKERWNQLDMLIVILSIVGIVLEEMDATFLPINPTIIRIMRVLRIARVLKLLKMAKGIRFLLETVMKALPQVGNLGLLFFLLFFIFAALGVELFGKIDCTSNVERPCSGLGLHANFKNFSMALLTLFRIATGDNWNGIMKDTLRGPPDCDDSENCKANCCVSAILAPIYFVSFVLMAQFVLVNVVVAVLMKNMEDSNRSMADDEEEDEEPSEGKEFRELEDEQGATNGQGNGDGKKRVTRFHSLPDSFTFPVGAQSRENSGGSSDNKDLLYTISPSKVSLIFHEEDEKDNRYTGDIEMRTFSLAHNNHEDTLQETILGVKFKNKKRTRKDAKDKTETEPMLADDNSCTSNTSSPVAYSDQVPPSYDEVQVNSSPSVEEIRISDYGEKDLPSLSWTSSIEDNRLDEEVAHLTDASFGDKFRRASTPVNMHASDQTTGFRCVMGSSVDIRGDQSPMLQRQGTQGSISAQDLSRSDSASVSAGRSTNTLLGSSQHVPTCSSRDTLQSDTTLQTRNNSTDLLSSPHRLSVPSLHAQGSTLLSRCHKLSNSVGVISEVPDSRERSRSGKDRRSVCSLDPRVFQALNEAASSRQGKPTPNGQNTPESRESMLQAHGTDVKQRKQSNTQNLLGSQEHMQISPDSRHISKQDNV</sequence>
<keyword evidence="6" id="KW-0677">Repeat</keyword>
<keyword evidence="9 18" id="KW-1133">Transmembrane helix</keyword>
<dbReference type="SUPFAM" id="SSF81324">
    <property type="entry name" value="Voltage-gated potassium channels"/>
    <property type="match status" value="4"/>
</dbReference>
<accession>A0A9J7M7P5</accession>
<feature type="compositionally biased region" description="Pro residues" evidence="17">
    <location>
        <begin position="1"/>
        <end position="10"/>
    </location>
</feature>
<dbReference type="FunFam" id="1.10.287.70:FF:000125">
    <property type="entry name" value="Voltage-dependent T-type calcium channel subunit alpha"/>
    <property type="match status" value="1"/>
</dbReference>
<feature type="region of interest" description="Disordered" evidence="17">
    <location>
        <begin position="2404"/>
        <end position="2423"/>
    </location>
</feature>
<feature type="compositionally biased region" description="Polar residues" evidence="17">
    <location>
        <begin position="2469"/>
        <end position="2486"/>
    </location>
</feature>
<feature type="binding site" evidence="15">
    <location>
        <position position="427"/>
    </location>
    <ligand>
        <name>Ca(2+)</name>
        <dbReference type="ChEBI" id="CHEBI:29108"/>
    </ligand>
</feature>
<dbReference type="GeneID" id="118429535"/>
<comment type="similarity">
    <text evidence="16">Belongs to the calcium channel alpha-1 subunit (TC 1.A.1.11) family.</text>
</comment>
<feature type="transmembrane region" description="Helical" evidence="18">
    <location>
        <begin position="1558"/>
        <end position="1580"/>
    </location>
</feature>
<feature type="region of interest" description="Disordered" evidence="17">
    <location>
        <begin position="1262"/>
        <end position="1336"/>
    </location>
</feature>
<dbReference type="Gene3D" id="1.10.287.70">
    <property type="match status" value="4"/>
</dbReference>
<feature type="transmembrane region" description="Helical" evidence="18">
    <location>
        <begin position="837"/>
        <end position="855"/>
    </location>
</feature>
<dbReference type="InterPro" id="IPR005445">
    <property type="entry name" value="VDCC_T_a1"/>
</dbReference>
<feature type="compositionally biased region" description="Polar residues" evidence="17">
    <location>
        <begin position="586"/>
        <end position="598"/>
    </location>
</feature>
<keyword evidence="20" id="KW-1185">Reference proteome</keyword>
<feature type="region of interest" description="Disordered" evidence="17">
    <location>
        <begin position="2299"/>
        <end position="2375"/>
    </location>
</feature>
<dbReference type="FunFam" id="1.20.120.350:FF:000009">
    <property type="entry name" value="Voltage-dependent T-type calcium channel subunit alpha"/>
    <property type="match status" value="2"/>
</dbReference>
<feature type="compositionally biased region" description="Basic and acidic residues" evidence="17">
    <location>
        <begin position="2487"/>
        <end position="2497"/>
    </location>
</feature>
<feature type="transmembrane region" description="Helical" evidence="18">
    <location>
        <begin position="442"/>
        <end position="467"/>
    </location>
</feature>
<keyword evidence="13" id="KW-0407">Ion channel</keyword>
<dbReference type="GO" id="GO:0005891">
    <property type="term" value="C:voltage-gated calcium channel complex"/>
    <property type="evidence" value="ECO:0000318"/>
    <property type="project" value="GO_Central"/>
</dbReference>
<feature type="transmembrane region" description="Helical" evidence="18">
    <location>
        <begin position="958"/>
        <end position="980"/>
    </location>
</feature>
<keyword evidence="15" id="KW-0479">Metal-binding</keyword>
<feature type="region of interest" description="Disordered" evidence="17">
    <location>
        <begin position="2048"/>
        <end position="2120"/>
    </location>
</feature>
<feature type="transmembrane region" description="Helical" evidence="18">
    <location>
        <begin position="867"/>
        <end position="888"/>
    </location>
</feature>
<name>A0A9J7M7P5_BRAFL</name>
<feature type="compositionally biased region" description="Polar residues" evidence="17">
    <location>
        <begin position="1269"/>
        <end position="1287"/>
    </location>
</feature>
<feature type="compositionally biased region" description="Polar residues" evidence="17">
    <location>
        <begin position="721"/>
        <end position="740"/>
    </location>
</feature>
<feature type="transmembrane region" description="Helical" evidence="18">
    <location>
        <begin position="900"/>
        <end position="916"/>
    </location>
</feature>
<feature type="domain" description="Ion transport" evidence="19">
    <location>
        <begin position="836"/>
        <end position="1068"/>
    </location>
</feature>
<feature type="compositionally biased region" description="Polar residues" evidence="17">
    <location>
        <begin position="2304"/>
        <end position="2369"/>
    </location>
</feature>
<evidence type="ECO:0000256" key="10">
    <source>
        <dbReference type="ARBA" id="ARBA00023065"/>
    </source>
</evidence>
<dbReference type="FunFam" id="1.10.287.70:FF:000120">
    <property type="entry name" value="Voltage-dependent T-type calcium channel subunit alpha"/>
    <property type="match status" value="1"/>
</dbReference>
<dbReference type="KEGG" id="bfo:118429535"/>
<dbReference type="InterPro" id="IPR005821">
    <property type="entry name" value="Ion_trans_dom"/>
</dbReference>
<keyword evidence="5 18" id="KW-0812">Transmembrane</keyword>
<dbReference type="PANTHER" id="PTHR45628:SF22">
    <property type="entry name" value="VOLTAGE-DEPENDENT T-TYPE CALCIUM CHANNEL SUBUNIT ALPHA"/>
    <property type="match status" value="1"/>
</dbReference>
<evidence type="ECO:0000313" key="22">
    <source>
        <dbReference type="RefSeq" id="XP_035695930.1"/>
    </source>
</evidence>
<keyword evidence="11 18" id="KW-0472">Membrane</keyword>
<feature type="compositionally biased region" description="Basic and acidic residues" evidence="17">
    <location>
        <begin position="2405"/>
        <end position="2419"/>
    </location>
</feature>
<evidence type="ECO:0000256" key="3">
    <source>
        <dbReference type="ARBA" id="ARBA00022568"/>
    </source>
</evidence>
<evidence type="ECO:0000256" key="6">
    <source>
        <dbReference type="ARBA" id="ARBA00022737"/>
    </source>
</evidence>
<dbReference type="OrthoDB" id="416585at2759"/>
<reference evidence="20" key="1">
    <citation type="journal article" date="2020" name="Nat. Ecol. Evol.">
        <title>Deeply conserved synteny resolves early events in vertebrate evolution.</title>
        <authorList>
            <person name="Simakov O."/>
            <person name="Marletaz F."/>
            <person name="Yue J.X."/>
            <person name="O'Connell B."/>
            <person name="Jenkins J."/>
            <person name="Brandt A."/>
            <person name="Calef R."/>
            <person name="Tung C.H."/>
            <person name="Huang T.K."/>
            <person name="Schmutz J."/>
            <person name="Satoh N."/>
            <person name="Yu J.K."/>
            <person name="Putnam N.H."/>
            <person name="Green R.E."/>
            <person name="Rokhsar D.S."/>
        </authorList>
    </citation>
    <scope>NUCLEOTIDE SEQUENCE [LARGE SCALE GENOMIC DNA]</scope>
    <source>
        <strain evidence="20">S238N-H82</strain>
    </source>
</reference>
<evidence type="ECO:0000259" key="19">
    <source>
        <dbReference type="Pfam" id="PF00520"/>
    </source>
</evidence>
<feature type="region of interest" description="Disordered" evidence="17">
    <location>
        <begin position="1"/>
        <end position="114"/>
    </location>
</feature>
<feature type="compositionally biased region" description="Polar residues" evidence="17">
    <location>
        <begin position="1297"/>
        <end position="1308"/>
    </location>
</feature>
<comment type="function">
    <text evidence="16">Voltage-sensitive calcium channels (VSCC) mediate the entry of calcium ions into excitable cells and are also involved in a variety of calcium-dependent processes, including muscle contraction, hormone or neurotransmitter release, gene expression, cell motility, cell division and cell death. This channel gives rise to T-type calcium currents. T-type calcium channels belong to the "low-voltage activated (LVA)" group and are strongly blocked by nickel and mibefradil. A particularity of this type of channels is an opening at quite negative potentials, and a voltage-dependent inactivation. T-type channels serve pacemaking functions in both central neurons and cardiac nodal cells and support calcium signaling in secretory cells and vascular smooth muscle. They may also be involved in the modulation of firing patterns of neurons which is important for information processing as well as in cell growth processes.</text>
</comment>
<feature type="transmembrane region" description="Helical" evidence="18">
    <location>
        <begin position="1793"/>
        <end position="1811"/>
    </location>
</feature>
<keyword evidence="8 16" id="KW-0851">Voltage-gated channel</keyword>
<feature type="region of interest" description="Disordered" evidence="17">
    <location>
        <begin position="541"/>
        <end position="671"/>
    </location>
</feature>
<dbReference type="RefSeq" id="XP_035695930.1">
    <property type="nucleotide sequence ID" value="XM_035840037.1"/>
</dbReference>
<feature type="transmembrane region" description="Helical" evidence="18">
    <location>
        <begin position="1861"/>
        <end position="1880"/>
    </location>
</feature>
<feature type="transmembrane region" description="Helical" evidence="18">
    <location>
        <begin position="1423"/>
        <end position="1441"/>
    </location>
</feature>
<dbReference type="RefSeq" id="XP_035695928.1">
    <property type="nucleotide sequence ID" value="XM_035840035.1"/>
</dbReference>
<dbReference type="GO" id="GO:0008331">
    <property type="term" value="F:high voltage-gated calcium channel activity"/>
    <property type="evidence" value="ECO:0000318"/>
    <property type="project" value="GO_Central"/>
</dbReference>
<evidence type="ECO:0000256" key="15">
    <source>
        <dbReference type="PIRSR" id="PIRSR602077-1"/>
    </source>
</evidence>
<comment type="catalytic activity">
    <reaction evidence="14">
        <text>Ca(2+)(in) = Ca(2+)(out)</text>
        <dbReference type="Rhea" id="RHEA:29671"/>
        <dbReference type="ChEBI" id="CHEBI:29108"/>
    </reaction>
</comment>
<feature type="compositionally biased region" description="Low complexity" evidence="17">
    <location>
        <begin position="1096"/>
        <end position="1105"/>
    </location>
</feature>
<feature type="domain" description="Ion transport" evidence="19">
    <location>
        <begin position="1791"/>
        <end position="2048"/>
    </location>
</feature>